<evidence type="ECO:0000256" key="1">
    <source>
        <dbReference type="SAM" id="Phobius"/>
    </source>
</evidence>
<feature type="transmembrane region" description="Helical" evidence="1">
    <location>
        <begin position="68"/>
        <end position="95"/>
    </location>
</feature>
<feature type="transmembrane region" description="Helical" evidence="1">
    <location>
        <begin position="306"/>
        <end position="328"/>
    </location>
</feature>
<keyword evidence="1" id="KW-0472">Membrane</keyword>
<keyword evidence="1" id="KW-1133">Transmembrane helix</keyword>
<keyword evidence="3" id="KW-1185">Reference proteome</keyword>
<feature type="transmembrane region" description="Helical" evidence="1">
    <location>
        <begin position="203"/>
        <end position="222"/>
    </location>
</feature>
<name>A0ABW9H1Y2_9FIRM</name>
<organism evidence="2 3">
    <name type="scientific">Peptococcus simiae</name>
    <dbReference type="NCBI Taxonomy" id="1643805"/>
    <lineage>
        <taxon>Bacteria</taxon>
        <taxon>Bacillati</taxon>
        <taxon>Bacillota</taxon>
        <taxon>Clostridia</taxon>
        <taxon>Eubacteriales</taxon>
        <taxon>Peptococcaceae</taxon>
        <taxon>Peptococcus</taxon>
    </lineage>
</organism>
<dbReference type="EMBL" id="JBJUVG010000013">
    <property type="protein sequence ID" value="MFM9414322.1"/>
    <property type="molecule type" value="Genomic_DNA"/>
</dbReference>
<evidence type="ECO:0000313" key="3">
    <source>
        <dbReference type="Proteomes" id="UP001631949"/>
    </source>
</evidence>
<dbReference type="Proteomes" id="UP001631949">
    <property type="component" value="Unassembled WGS sequence"/>
</dbReference>
<evidence type="ECO:0000313" key="2">
    <source>
        <dbReference type="EMBL" id="MFM9414322.1"/>
    </source>
</evidence>
<sequence length="374" mass="40055">MSIRSLSNSYVDSLSAEMLKKQLDATFFKKGVLIAVLSGMCYGLYTAFMTLGMTKGVWAYWYGNNSVFLSAFVVTYMLGALGSAVNDSMSALWALGHAGLKGKLGDFIRCLRTKPGRIMMLAAAIGGPISSAAYVIGIQLAGSIAVPISALCPAIGAVLARILFKQKLNSRMLLGIFICVFAGFIISTTAVGQDAPEGRLLGIMIALIAAFGWGLEGCVAGYSSTLIDYEIGITIRQCTSGLGNLCVLLPIFAFIGNEPLTLGFQLFGKALTSSAIFFFIISGFFALFAYGLWYKGNSMCGTALGMACNGMFSFWGPFFCWIILGVFAGLEGWALPPIAWVAAIIMALGIFIIADNPLKFIRHCHRINLKGDHR</sequence>
<feature type="transmembrane region" description="Helical" evidence="1">
    <location>
        <begin position="144"/>
        <end position="164"/>
    </location>
</feature>
<reference evidence="2 3" key="1">
    <citation type="journal article" date="2016" name="Int. J. Syst. Evol. Microbiol.">
        <title>Peptococcus simiae sp. nov., isolated from rhesus macaque faeces and emended description of the genus Peptococcus.</title>
        <authorList>
            <person name="Shkoporov A.N."/>
            <person name="Efimov B.A."/>
            <person name="Kondova I."/>
            <person name="Ouwerling B."/>
            <person name="Chaplin A.V."/>
            <person name="Shcherbakova V.A."/>
            <person name="Langermans J.A.M."/>
        </authorList>
    </citation>
    <scope>NUCLEOTIDE SEQUENCE [LARGE SCALE GENOMIC DNA]</scope>
    <source>
        <strain evidence="2 3">M108</strain>
    </source>
</reference>
<feature type="transmembrane region" description="Helical" evidence="1">
    <location>
        <begin position="275"/>
        <end position="294"/>
    </location>
</feature>
<accession>A0ABW9H1Y2</accession>
<proteinExistence type="predicted"/>
<gene>
    <name evidence="2" type="ORF">ACKQTC_08065</name>
</gene>
<feature type="transmembrane region" description="Helical" evidence="1">
    <location>
        <begin position="27"/>
        <end position="48"/>
    </location>
</feature>
<feature type="transmembrane region" description="Helical" evidence="1">
    <location>
        <begin position="171"/>
        <end position="191"/>
    </location>
</feature>
<feature type="transmembrane region" description="Helical" evidence="1">
    <location>
        <begin position="234"/>
        <end position="255"/>
    </location>
</feature>
<comment type="caution">
    <text evidence="2">The sequence shown here is derived from an EMBL/GenBank/DDBJ whole genome shotgun (WGS) entry which is preliminary data.</text>
</comment>
<evidence type="ECO:0008006" key="4">
    <source>
        <dbReference type="Google" id="ProtNLM"/>
    </source>
</evidence>
<dbReference type="RefSeq" id="WP_408977937.1">
    <property type="nucleotide sequence ID" value="NZ_JBJUVG010000013.1"/>
</dbReference>
<protein>
    <recommendedName>
        <fullName evidence="4">Permease of the drug/metabolite transporter (DMT) superfamily</fullName>
    </recommendedName>
</protein>
<feature type="transmembrane region" description="Helical" evidence="1">
    <location>
        <begin position="334"/>
        <end position="354"/>
    </location>
</feature>
<keyword evidence="1" id="KW-0812">Transmembrane</keyword>
<feature type="transmembrane region" description="Helical" evidence="1">
    <location>
        <begin position="116"/>
        <end position="138"/>
    </location>
</feature>